<feature type="domain" description="HAMP" evidence="3">
    <location>
        <begin position="269"/>
        <end position="323"/>
    </location>
</feature>
<keyword evidence="5" id="KW-1185">Reference proteome</keyword>
<sequence length="530" mass="56564">MASTPPQAAELEATERVRPPSPRLTTGARLVLVLGSTLLVLAAIAVFATLQTTRLADSEASGRLRIAANEDARAIAVELMGDMTALRVAVRALGQDPLDAPSCARAQGVFAQQSLTGARFLITDRAGRTLCGDPLPAALPTPSDGSPIAADLLPGQGLVLSVASHDGRAQARAFFPLAFLRSLIDQNSHSTPIESVLELDGESLAIERIASQGPLERMKTMRTELGIAGLVLRTSAPSAPITSSLIVALALPLLMWLAAVLIGWVVVDRLLIRPLRQLRGIVAAYRPGETLDISQVEAAPAQEIRDLAETFEAITQTVATHEAGLAEGLVRQTKLTREVHHRVKNNLQVISSLINFHARGATGPEAMAAYASIQRRVDALAVVHRHHFAELEDNRGLNLRTMIGELAANIRATAPEGASGIGISLDVAPLLVNQDVAVAVAFLVTEMLELAMNCDSAAQIRVAIKPTEDEGRAVVRVVSRALVETDRLRELIGKRYGRVMEGLARQLRAPLHHDPLTGAYEIAIPIVGRD</sequence>
<dbReference type="PROSITE" id="PS50885">
    <property type="entry name" value="HAMP"/>
    <property type="match status" value="1"/>
</dbReference>
<dbReference type="Proteomes" id="UP000032025">
    <property type="component" value="Unassembled WGS sequence"/>
</dbReference>
<dbReference type="PANTHER" id="PTHR43065:SF23">
    <property type="entry name" value="SENSOR HISTIDINE KINASE PDTAS"/>
    <property type="match status" value="1"/>
</dbReference>
<evidence type="ECO:0000256" key="2">
    <source>
        <dbReference type="SAM" id="Phobius"/>
    </source>
</evidence>
<gene>
    <name evidence="4" type="ORF">SP6_07_00980</name>
</gene>
<evidence type="ECO:0000256" key="1">
    <source>
        <dbReference type="SAM" id="MobiDB-lite"/>
    </source>
</evidence>
<feature type="transmembrane region" description="Helical" evidence="2">
    <location>
        <begin position="245"/>
        <end position="267"/>
    </location>
</feature>
<dbReference type="PANTHER" id="PTHR43065">
    <property type="entry name" value="SENSOR HISTIDINE KINASE"/>
    <property type="match status" value="1"/>
</dbReference>
<dbReference type="AlphaFoldDB" id="A0A0C9N887"/>
<dbReference type="Gene3D" id="3.30.450.20">
    <property type="entry name" value="PAS domain"/>
    <property type="match status" value="1"/>
</dbReference>
<feature type="transmembrane region" description="Helical" evidence="2">
    <location>
        <begin position="30"/>
        <end position="50"/>
    </location>
</feature>
<feature type="region of interest" description="Disordered" evidence="1">
    <location>
        <begin position="1"/>
        <end position="20"/>
    </location>
</feature>
<keyword evidence="2" id="KW-0472">Membrane</keyword>
<dbReference type="GO" id="GO:0016020">
    <property type="term" value="C:membrane"/>
    <property type="evidence" value="ECO:0007669"/>
    <property type="project" value="InterPro"/>
</dbReference>
<keyword evidence="2" id="KW-1133">Transmembrane helix</keyword>
<dbReference type="GO" id="GO:0007165">
    <property type="term" value="P:signal transduction"/>
    <property type="evidence" value="ECO:0007669"/>
    <property type="project" value="InterPro"/>
</dbReference>
<reference evidence="4 5" key="1">
    <citation type="submission" date="2014-08" db="EMBL/GenBank/DDBJ databases">
        <title>Whole genome shotgun sequence of Sphingomonas paucimobilis NBRC 13935.</title>
        <authorList>
            <person name="Hosoyama A."/>
            <person name="Hashimoto M."/>
            <person name="Hosoyama Y."/>
            <person name="Noguchi M."/>
            <person name="Uohara A."/>
            <person name="Ohji S."/>
            <person name="Katano-Makiyama Y."/>
            <person name="Ichikawa N."/>
            <person name="Kimura A."/>
            <person name="Yamazoe A."/>
            <person name="Fujita N."/>
        </authorList>
    </citation>
    <scope>NUCLEOTIDE SEQUENCE [LARGE SCALE GENOMIC DNA]</scope>
    <source>
        <strain evidence="4 5">NBRC 13935</strain>
    </source>
</reference>
<comment type="caution">
    <text evidence="4">The sequence shown here is derived from an EMBL/GenBank/DDBJ whole genome shotgun (WGS) entry which is preliminary data.</text>
</comment>
<evidence type="ECO:0000313" key="5">
    <source>
        <dbReference type="Proteomes" id="UP000032025"/>
    </source>
</evidence>
<protein>
    <submittedName>
        <fullName evidence="4">DNA, contig: SP607</fullName>
    </submittedName>
</protein>
<dbReference type="InterPro" id="IPR011495">
    <property type="entry name" value="Sig_transdc_His_kin_sub2_dim/P"/>
</dbReference>
<proteinExistence type="predicted"/>
<dbReference type="RefSeq" id="WP_007405384.1">
    <property type="nucleotide sequence ID" value="NZ_BBJS01000007.1"/>
</dbReference>
<evidence type="ECO:0000259" key="3">
    <source>
        <dbReference type="PROSITE" id="PS50885"/>
    </source>
</evidence>
<name>A0A0C9N887_SPHPI</name>
<dbReference type="GeneID" id="78526515"/>
<dbReference type="InterPro" id="IPR003660">
    <property type="entry name" value="HAMP_dom"/>
</dbReference>
<accession>A0A0C9N887</accession>
<evidence type="ECO:0000313" key="4">
    <source>
        <dbReference type="EMBL" id="GAN12312.1"/>
    </source>
</evidence>
<organism evidence="4 5">
    <name type="scientific">Sphingomonas paucimobilis NBRC 13935</name>
    <dbReference type="NCBI Taxonomy" id="1219050"/>
    <lineage>
        <taxon>Bacteria</taxon>
        <taxon>Pseudomonadati</taxon>
        <taxon>Pseudomonadota</taxon>
        <taxon>Alphaproteobacteria</taxon>
        <taxon>Sphingomonadales</taxon>
        <taxon>Sphingomonadaceae</taxon>
        <taxon>Sphingomonas</taxon>
    </lineage>
</organism>
<dbReference type="EMBL" id="BBJS01000007">
    <property type="protein sequence ID" value="GAN12312.1"/>
    <property type="molecule type" value="Genomic_DNA"/>
</dbReference>
<keyword evidence="2" id="KW-0812">Transmembrane</keyword>
<dbReference type="Pfam" id="PF07568">
    <property type="entry name" value="HisKA_2"/>
    <property type="match status" value="1"/>
</dbReference>